<proteinExistence type="predicted"/>
<feature type="domain" description="Disease resistance R13L4/SHOC-2-like LRR" evidence="3">
    <location>
        <begin position="140"/>
        <end position="222"/>
    </location>
</feature>
<dbReference type="EMBL" id="KE346368">
    <property type="protein sequence ID" value="KJE95012.1"/>
    <property type="molecule type" value="Genomic_DNA"/>
</dbReference>
<dbReference type="InParanoid" id="A0A0D2VUE8"/>
<dbReference type="SUPFAM" id="SSF52058">
    <property type="entry name" value="L domain-like"/>
    <property type="match status" value="1"/>
</dbReference>
<dbReference type="eggNOG" id="KOG0619">
    <property type="taxonomic scope" value="Eukaryota"/>
</dbReference>
<reference evidence="5" key="1">
    <citation type="submission" date="2011-02" db="EMBL/GenBank/DDBJ databases">
        <title>The Genome Sequence of Capsaspora owczarzaki ATCC 30864.</title>
        <authorList>
            <person name="Russ C."/>
            <person name="Cuomo C."/>
            <person name="Burger G."/>
            <person name="Gray M.W."/>
            <person name="Holland P.W.H."/>
            <person name="King N."/>
            <person name="Lang F.B.F."/>
            <person name="Roger A.J."/>
            <person name="Ruiz-Trillo I."/>
            <person name="Young S.K."/>
            <person name="Zeng Q."/>
            <person name="Gargeya S."/>
            <person name="Alvarado L."/>
            <person name="Berlin A."/>
            <person name="Chapman S.B."/>
            <person name="Chen Z."/>
            <person name="Freedman E."/>
            <person name="Gellesch M."/>
            <person name="Goldberg J."/>
            <person name="Griggs A."/>
            <person name="Gujja S."/>
            <person name="Heilman E."/>
            <person name="Heiman D."/>
            <person name="Howarth C."/>
            <person name="Mehta T."/>
            <person name="Neiman D."/>
            <person name="Pearson M."/>
            <person name="Roberts A."/>
            <person name="Saif S."/>
            <person name="Shea T."/>
            <person name="Shenoy N."/>
            <person name="Sisk P."/>
            <person name="Stolte C."/>
            <person name="Sykes S."/>
            <person name="White J."/>
            <person name="Yandava C."/>
            <person name="Haas B."/>
            <person name="Nusbaum C."/>
            <person name="Birren B."/>
        </authorList>
    </citation>
    <scope>NUCLEOTIDE SEQUENCE</scope>
    <source>
        <strain evidence="5">ATCC 30864</strain>
    </source>
</reference>
<dbReference type="OrthoDB" id="442066at2759"/>
<dbReference type="PANTHER" id="PTHR48051:SF1">
    <property type="entry name" value="RAS SUPPRESSOR PROTEIN 1"/>
    <property type="match status" value="1"/>
</dbReference>
<dbReference type="InterPro" id="IPR050216">
    <property type="entry name" value="LRR_domain-containing"/>
</dbReference>
<accession>A0A0D2VUE8</accession>
<name>A0A0D2VUE8_CAPO3</name>
<keyword evidence="2" id="KW-0677">Repeat</keyword>
<dbReference type="GO" id="GO:0005737">
    <property type="term" value="C:cytoplasm"/>
    <property type="evidence" value="ECO:0007669"/>
    <property type="project" value="TreeGrafter"/>
</dbReference>
<dbReference type="PANTHER" id="PTHR48051">
    <property type="match status" value="1"/>
</dbReference>
<dbReference type="InterPro" id="IPR055414">
    <property type="entry name" value="LRR_R13L4/SHOC2-like"/>
</dbReference>
<dbReference type="Pfam" id="PF23598">
    <property type="entry name" value="LRR_14"/>
    <property type="match status" value="1"/>
</dbReference>
<sequence>MLSVSDTPLVDGQVGPVVDVRNDAPLKQRLTLQQLLDTRLDTLAAEFQVDTTVYRKQISTVGGIVGLTYAPTFNAITKHLARAVDELDWSAVNEDGEIQNSGWKLCPRAHKQLPSCIFDMVHLHTLNLAGVTLETLPSSIGAMAQLKVLNLTMCGLSSLPREIGQLGQLEQLHVGSNHLKELPWTIVACTQLQELSLNDNWFAAIPGVVLLLPKLQRLRRLGNYSWHGSSVPMQSNETANLAAAPPTLLDLAGQVALRFCHSPQDYEFLATMPCLRDDLDRIMQDTSICIICSKHFSQQRSKWYLTRAIFEHFLGNRMVQFSIWACSDRCHAATHARIAQLQAADCCGELSPDASTEDSNNPISGSFVKPPTYTATIKRRFRALFCLS</sequence>
<evidence type="ECO:0000256" key="1">
    <source>
        <dbReference type="ARBA" id="ARBA00022614"/>
    </source>
</evidence>
<dbReference type="STRING" id="595528.A0A0D2VUE8"/>
<evidence type="ECO:0000313" key="4">
    <source>
        <dbReference type="EMBL" id="KJE95012.1"/>
    </source>
</evidence>
<dbReference type="PhylomeDB" id="A0A0D2VUE8"/>
<evidence type="ECO:0000313" key="5">
    <source>
        <dbReference type="Proteomes" id="UP000008743"/>
    </source>
</evidence>
<evidence type="ECO:0000256" key="2">
    <source>
        <dbReference type="ARBA" id="ARBA00022737"/>
    </source>
</evidence>
<organism evidence="4 5">
    <name type="scientific">Capsaspora owczarzaki (strain ATCC 30864)</name>
    <dbReference type="NCBI Taxonomy" id="595528"/>
    <lineage>
        <taxon>Eukaryota</taxon>
        <taxon>Filasterea</taxon>
        <taxon>Capsaspora</taxon>
    </lineage>
</organism>
<dbReference type="InterPro" id="IPR032675">
    <property type="entry name" value="LRR_dom_sf"/>
</dbReference>
<keyword evidence="1" id="KW-0433">Leucine-rich repeat</keyword>
<dbReference type="Gene3D" id="3.80.10.10">
    <property type="entry name" value="Ribonuclease Inhibitor"/>
    <property type="match status" value="1"/>
</dbReference>
<evidence type="ECO:0000259" key="3">
    <source>
        <dbReference type="Pfam" id="PF23598"/>
    </source>
</evidence>
<dbReference type="AlphaFoldDB" id="A0A0D2VUE8"/>
<dbReference type="Proteomes" id="UP000008743">
    <property type="component" value="Unassembled WGS sequence"/>
</dbReference>
<gene>
    <name evidence="4" type="ORF">CAOG_005542</name>
</gene>
<keyword evidence="5" id="KW-1185">Reference proteome</keyword>
<protein>
    <recommendedName>
        <fullName evidence="3">Disease resistance R13L4/SHOC-2-like LRR domain-containing protein</fullName>
    </recommendedName>
</protein>